<feature type="domain" description="Ketosynthase family 3 (KS3)" evidence="12">
    <location>
        <begin position="2"/>
        <end position="442"/>
    </location>
</feature>
<dbReference type="InterPro" id="IPR014031">
    <property type="entry name" value="Ketoacyl_synth_C"/>
</dbReference>
<dbReference type="InterPro" id="IPR020845">
    <property type="entry name" value="AMP-binding_CS"/>
</dbReference>
<feature type="active site" description="Proton donor; for dehydratase activity" evidence="9">
    <location>
        <position position="1159"/>
    </location>
</feature>
<dbReference type="Pfam" id="PF02801">
    <property type="entry name" value="Ketoacyl-synt_C"/>
    <property type="match status" value="1"/>
</dbReference>
<feature type="compositionally biased region" description="Polar residues" evidence="10">
    <location>
        <begin position="2506"/>
        <end position="2524"/>
    </location>
</feature>
<dbReference type="Pfam" id="PF21089">
    <property type="entry name" value="PKS_DH_N"/>
    <property type="match status" value="1"/>
</dbReference>
<evidence type="ECO:0000256" key="8">
    <source>
        <dbReference type="ARBA" id="ARBA00023268"/>
    </source>
</evidence>
<dbReference type="Pfam" id="PF00109">
    <property type="entry name" value="ketoacyl-synt"/>
    <property type="match status" value="1"/>
</dbReference>
<dbReference type="SMART" id="SM00822">
    <property type="entry name" value="PKS_KR"/>
    <property type="match status" value="1"/>
</dbReference>
<keyword evidence="7" id="KW-0560">Oxidoreductase</keyword>
<dbReference type="GO" id="GO:0031177">
    <property type="term" value="F:phosphopantetheine binding"/>
    <property type="evidence" value="ECO:0007669"/>
    <property type="project" value="InterPro"/>
</dbReference>
<dbReference type="InterPro" id="IPR032821">
    <property type="entry name" value="PKS_assoc"/>
</dbReference>
<dbReference type="PROSITE" id="PS52004">
    <property type="entry name" value="KS3_2"/>
    <property type="match status" value="1"/>
</dbReference>
<dbReference type="InterPro" id="IPR049551">
    <property type="entry name" value="PKS_DH_C"/>
</dbReference>
<dbReference type="InterPro" id="IPR049552">
    <property type="entry name" value="PKS_DH_N"/>
</dbReference>
<evidence type="ECO:0000256" key="3">
    <source>
        <dbReference type="ARBA" id="ARBA00022598"/>
    </source>
</evidence>
<keyword evidence="2" id="KW-0597">Phosphoprotein</keyword>
<feature type="region of interest" description="N-terminal hotdog fold" evidence="9">
    <location>
        <begin position="947"/>
        <end position="1083"/>
    </location>
</feature>
<evidence type="ECO:0008006" key="16">
    <source>
        <dbReference type="Google" id="ProtNLM"/>
    </source>
</evidence>
<dbReference type="Pfam" id="PF08242">
    <property type="entry name" value="Methyltransf_12"/>
    <property type="match status" value="1"/>
</dbReference>
<dbReference type="InterPro" id="IPR013120">
    <property type="entry name" value="FAR_NAD-bd"/>
</dbReference>
<dbReference type="Gene3D" id="3.30.559.30">
    <property type="entry name" value="Nonribosomal peptide synthetase, condensation domain"/>
    <property type="match status" value="1"/>
</dbReference>
<evidence type="ECO:0000256" key="9">
    <source>
        <dbReference type="PROSITE-ProRule" id="PRU01363"/>
    </source>
</evidence>
<dbReference type="SMART" id="SM00823">
    <property type="entry name" value="PKS_PP"/>
    <property type="match status" value="2"/>
</dbReference>
<dbReference type="Gene3D" id="3.40.47.10">
    <property type="match status" value="1"/>
</dbReference>
<dbReference type="Gene3D" id="1.10.1200.10">
    <property type="entry name" value="ACP-like"/>
    <property type="match status" value="2"/>
</dbReference>
<dbReference type="PROSITE" id="PS00012">
    <property type="entry name" value="PHOSPHOPANTETHEINE"/>
    <property type="match status" value="1"/>
</dbReference>
<dbReference type="GO" id="GO:0004315">
    <property type="term" value="F:3-oxoacyl-[acyl-carrier-protein] synthase activity"/>
    <property type="evidence" value="ECO:0007669"/>
    <property type="project" value="InterPro"/>
</dbReference>
<evidence type="ECO:0000313" key="14">
    <source>
        <dbReference type="EMBL" id="KAI1866406.1"/>
    </source>
</evidence>
<dbReference type="InterPro" id="IPR009081">
    <property type="entry name" value="PP-bd_ACP"/>
</dbReference>
<dbReference type="CDD" id="cd05930">
    <property type="entry name" value="A_NRPS"/>
    <property type="match status" value="1"/>
</dbReference>
<dbReference type="GO" id="GO:0006633">
    <property type="term" value="P:fatty acid biosynthetic process"/>
    <property type="evidence" value="ECO:0007669"/>
    <property type="project" value="InterPro"/>
</dbReference>
<dbReference type="Gene3D" id="3.30.300.30">
    <property type="match status" value="1"/>
</dbReference>
<dbReference type="Gene3D" id="3.40.50.720">
    <property type="entry name" value="NAD(P)-binding Rossmann-like Domain"/>
    <property type="match status" value="3"/>
</dbReference>
<dbReference type="Gene3D" id="3.40.50.150">
    <property type="entry name" value="Vaccinia Virus protein VP39"/>
    <property type="match status" value="1"/>
</dbReference>
<feature type="domain" description="PKS/mFAS DH" evidence="13">
    <location>
        <begin position="947"/>
        <end position="1251"/>
    </location>
</feature>
<dbReference type="PROSITE" id="PS00606">
    <property type="entry name" value="KS3_1"/>
    <property type="match status" value="1"/>
</dbReference>
<dbReference type="PROSITE" id="PS00455">
    <property type="entry name" value="AMP_BINDING"/>
    <property type="match status" value="1"/>
</dbReference>
<feature type="active site" description="Proton acceptor; for dehydratase activity" evidence="9">
    <location>
        <position position="978"/>
    </location>
</feature>
<evidence type="ECO:0000256" key="2">
    <source>
        <dbReference type="ARBA" id="ARBA00022553"/>
    </source>
</evidence>
<dbReference type="PANTHER" id="PTHR43775">
    <property type="entry name" value="FATTY ACID SYNTHASE"/>
    <property type="match status" value="1"/>
</dbReference>
<accession>A0A9Q0APB5</accession>
<dbReference type="SUPFAM" id="SSF55048">
    <property type="entry name" value="Probable ACP-binding domain of malonyl-CoA ACP transacylase"/>
    <property type="match status" value="1"/>
</dbReference>
<dbReference type="InterPro" id="IPR014043">
    <property type="entry name" value="Acyl_transferase_dom"/>
</dbReference>
<dbReference type="CDD" id="cd00833">
    <property type="entry name" value="PKS"/>
    <property type="match status" value="1"/>
</dbReference>
<dbReference type="InterPro" id="IPR001227">
    <property type="entry name" value="Ac_transferase_dom_sf"/>
</dbReference>
<dbReference type="InterPro" id="IPR013968">
    <property type="entry name" value="PKS_KR"/>
</dbReference>
<dbReference type="Pfam" id="PF08659">
    <property type="entry name" value="KR"/>
    <property type="match status" value="1"/>
</dbReference>
<feature type="region of interest" description="C-terminal hotdog fold" evidence="9">
    <location>
        <begin position="1100"/>
        <end position="1251"/>
    </location>
</feature>
<dbReference type="GO" id="GO:0032259">
    <property type="term" value="P:methylation"/>
    <property type="evidence" value="ECO:0007669"/>
    <property type="project" value="UniProtKB-KW"/>
</dbReference>
<dbReference type="InterPro" id="IPR049900">
    <property type="entry name" value="PKS_mFAS_DH"/>
</dbReference>
<comment type="caution">
    <text evidence="14">The sequence shown here is derived from an EMBL/GenBank/DDBJ whole genome shotgun (WGS) entry which is preliminary data.</text>
</comment>
<evidence type="ECO:0000259" key="13">
    <source>
        <dbReference type="PROSITE" id="PS52019"/>
    </source>
</evidence>
<proteinExistence type="predicted"/>
<dbReference type="InterPro" id="IPR016039">
    <property type="entry name" value="Thiolase-like"/>
</dbReference>
<dbReference type="InterPro" id="IPR020807">
    <property type="entry name" value="PKS_DH"/>
</dbReference>
<dbReference type="Gene3D" id="3.10.129.110">
    <property type="entry name" value="Polyketide synthase dehydratase"/>
    <property type="match status" value="1"/>
</dbReference>
<dbReference type="PROSITE" id="PS50075">
    <property type="entry name" value="CARRIER"/>
    <property type="match status" value="2"/>
</dbReference>
<dbReference type="Pfam" id="PF00668">
    <property type="entry name" value="Condensation"/>
    <property type="match status" value="1"/>
</dbReference>
<dbReference type="InterPro" id="IPR050091">
    <property type="entry name" value="PKS_NRPS_Biosynth_Enz"/>
</dbReference>
<dbReference type="Pfam" id="PF07993">
    <property type="entry name" value="NAD_binding_4"/>
    <property type="match status" value="1"/>
</dbReference>
<dbReference type="PANTHER" id="PTHR43775:SF20">
    <property type="entry name" value="HYBRID PKS-NRPS SYNTHETASE APDA"/>
    <property type="match status" value="1"/>
</dbReference>
<dbReference type="Pfam" id="PF16197">
    <property type="entry name" value="KAsynt_C_assoc"/>
    <property type="match status" value="1"/>
</dbReference>
<keyword evidence="4" id="KW-0489">Methyltransferase</keyword>
<dbReference type="SUPFAM" id="SSF56801">
    <property type="entry name" value="Acetyl-CoA synthetase-like"/>
    <property type="match status" value="1"/>
</dbReference>
<dbReference type="InterPro" id="IPR020806">
    <property type="entry name" value="PKS_PP-bd"/>
</dbReference>
<evidence type="ECO:0000259" key="11">
    <source>
        <dbReference type="PROSITE" id="PS50075"/>
    </source>
</evidence>
<dbReference type="InterPro" id="IPR020841">
    <property type="entry name" value="PKS_Beta-ketoAc_synthase_dom"/>
</dbReference>
<dbReference type="InterPro" id="IPR045851">
    <property type="entry name" value="AMP-bd_C_sf"/>
</dbReference>
<keyword evidence="3" id="KW-0436">Ligase</keyword>
<dbReference type="GO" id="GO:0008168">
    <property type="term" value="F:methyltransferase activity"/>
    <property type="evidence" value="ECO:0007669"/>
    <property type="project" value="UniProtKB-KW"/>
</dbReference>
<dbReference type="Pfam" id="PF00550">
    <property type="entry name" value="PP-binding"/>
    <property type="match status" value="2"/>
</dbReference>
<dbReference type="InterPro" id="IPR042104">
    <property type="entry name" value="PKS_dehydratase_sf"/>
</dbReference>
<dbReference type="GO" id="GO:0004312">
    <property type="term" value="F:fatty acid synthase activity"/>
    <property type="evidence" value="ECO:0007669"/>
    <property type="project" value="TreeGrafter"/>
</dbReference>
<dbReference type="Gene3D" id="3.40.366.10">
    <property type="entry name" value="Malonyl-Coenzyme A Acyl Carrier Protein, domain 2"/>
    <property type="match status" value="1"/>
</dbReference>
<feature type="region of interest" description="Disordered" evidence="10">
    <location>
        <begin position="2351"/>
        <end position="2371"/>
    </location>
</feature>
<evidence type="ECO:0000256" key="1">
    <source>
        <dbReference type="ARBA" id="ARBA00022450"/>
    </source>
</evidence>
<dbReference type="InterPro" id="IPR014030">
    <property type="entry name" value="Ketoacyl_synth_N"/>
</dbReference>
<evidence type="ECO:0000256" key="5">
    <source>
        <dbReference type="ARBA" id="ARBA00022679"/>
    </source>
</evidence>
<organism evidence="14 15">
    <name type="scientific">Neoarthrinium moseri</name>
    <dbReference type="NCBI Taxonomy" id="1658444"/>
    <lineage>
        <taxon>Eukaryota</taxon>
        <taxon>Fungi</taxon>
        <taxon>Dikarya</taxon>
        <taxon>Ascomycota</taxon>
        <taxon>Pezizomycotina</taxon>
        <taxon>Sordariomycetes</taxon>
        <taxon>Xylariomycetidae</taxon>
        <taxon>Amphisphaeriales</taxon>
        <taxon>Apiosporaceae</taxon>
        <taxon>Neoarthrinium</taxon>
    </lineage>
</organism>
<dbReference type="InterPro" id="IPR023213">
    <property type="entry name" value="CAT-like_dom_sf"/>
</dbReference>
<dbReference type="PROSITE" id="PS52019">
    <property type="entry name" value="PKS_MFAS_DH"/>
    <property type="match status" value="1"/>
</dbReference>
<dbReference type="GO" id="GO:0009403">
    <property type="term" value="P:toxin biosynthetic process"/>
    <property type="evidence" value="ECO:0007669"/>
    <property type="project" value="UniProtKB-ARBA"/>
</dbReference>
<dbReference type="SMART" id="SM00826">
    <property type="entry name" value="PKS_DH"/>
    <property type="match status" value="1"/>
</dbReference>
<dbReference type="Gene3D" id="3.40.50.12780">
    <property type="entry name" value="N-terminal domain of ligase-like"/>
    <property type="match status" value="1"/>
</dbReference>
<dbReference type="InterPro" id="IPR018201">
    <property type="entry name" value="Ketoacyl_synth_AS"/>
</dbReference>
<keyword evidence="5" id="KW-0808">Transferase</keyword>
<dbReference type="InterPro" id="IPR036291">
    <property type="entry name" value="NAD(P)-bd_dom_sf"/>
</dbReference>
<dbReference type="InterPro" id="IPR016035">
    <property type="entry name" value="Acyl_Trfase/lysoPLipase"/>
</dbReference>
<dbReference type="InterPro" id="IPR006162">
    <property type="entry name" value="Ppantetheine_attach_site"/>
</dbReference>
<feature type="domain" description="Carrier" evidence="11">
    <location>
        <begin position="3547"/>
        <end position="3626"/>
    </location>
</feature>
<dbReference type="Pfam" id="PF00698">
    <property type="entry name" value="Acyl_transf_1"/>
    <property type="match status" value="1"/>
</dbReference>
<dbReference type="CDD" id="cd02440">
    <property type="entry name" value="AdoMet_MTases"/>
    <property type="match status" value="1"/>
</dbReference>
<dbReference type="InterPro" id="IPR036736">
    <property type="entry name" value="ACP-like_sf"/>
</dbReference>
<dbReference type="InterPro" id="IPR016036">
    <property type="entry name" value="Malonyl_transacylase_ACP-bd"/>
</dbReference>
<dbReference type="SUPFAM" id="SSF47336">
    <property type="entry name" value="ACP-like"/>
    <property type="match status" value="2"/>
</dbReference>
<dbReference type="GO" id="GO:0016874">
    <property type="term" value="F:ligase activity"/>
    <property type="evidence" value="ECO:0007669"/>
    <property type="project" value="UniProtKB-KW"/>
</dbReference>
<evidence type="ECO:0000256" key="4">
    <source>
        <dbReference type="ARBA" id="ARBA00022603"/>
    </source>
</evidence>
<keyword evidence="15" id="KW-1185">Reference proteome</keyword>
<evidence type="ECO:0000256" key="6">
    <source>
        <dbReference type="ARBA" id="ARBA00022737"/>
    </source>
</evidence>
<dbReference type="CDD" id="cd19532">
    <property type="entry name" value="C_PKS-NRPS"/>
    <property type="match status" value="1"/>
</dbReference>
<evidence type="ECO:0000313" key="15">
    <source>
        <dbReference type="Proteomes" id="UP000829685"/>
    </source>
</evidence>
<dbReference type="InterPro" id="IPR029063">
    <property type="entry name" value="SAM-dependent_MTases_sf"/>
</dbReference>
<evidence type="ECO:0000259" key="12">
    <source>
        <dbReference type="PROSITE" id="PS52004"/>
    </source>
</evidence>
<dbReference type="Gene3D" id="3.30.559.10">
    <property type="entry name" value="Chloramphenicol acetyltransferase-like domain"/>
    <property type="match status" value="1"/>
</dbReference>
<dbReference type="SUPFAM" id="SSF53335">
    <property type="entry name" value="S-adenosyl-L-methionine-dependent methyltransferases"/>
    <property type="match status" value="1"/>
</dbReference>
<dbReference type="InterPro" id="IPR001242">
    <property type="entry name" value="Condensation_dom"/>
</dbReference>
<evidence type="ECO:0000256" key="10">
    <source>
        <dbReference type="SAM" id="MobiDB-lite"/>
    </source>
</evidence>
<dbReference type="InterPro" id="IPR013217">
    <property type="entry name" value="Methyltransf_12"/>
</dbReference>
<dbReference type="InterPro" id="IPR042099">
    <property type="entry name" value="ANL_N_sf"/>
</dbReference>
<keyword evidence="1" id="KW-0596">Phosphopantetheine</keyword>
<feature type="domain" description="Carrier" evidence="11">
    <location>
        <begin position="2380"/>
        <end position="2457"/>
    </location>
</feature>
<dbReference type="EMBL" id="JAFIMR010000020">
    <property type="protein sequence ID" value="KAI1866406.1"/>
    <property type="molecule type" value="Genomic_DNA"/>
</dbReference>
<feature type="region of interest" description="Disordered" evidence="10">
    <location>
        <begin position="2506"/>
        <end position="2529"/>
    </location>
</feature>
<dbReference type="Pfam" id="PF00501">
    <property type="entry name" value="AMP-binding"/>
    <property type="match status" value="1"/>
</dbReference>
<name>A0A9Q0APB5_9PEZI</name>
<dbReference type="InterPro" id="IPR057326">
    <property type="entry name" value="KR_dom"/>
</dbReference>
<dbReference type="SMART" id="SM00827">
    <property type="entry name" value="PKS_AT"/>
    <property type="match status" value="1"/>
</dbReference>
<dbReference type="SUPFAM" id="SSF52777">
    <property type="entry name" value="CoA-dependent acyltransferases"/>
    <property type="match status" value="2"/>
</dbReference>
<dbReference type="SUPFAM" id="SSF53901">
    <property type="entry name" value="Thiolase-like"/>
    <property type="match status" value="1"/>
</dbReference>
<dbReference type="SUPFAM" id="SSF52151">
    <property type="entry name" value="FabD/lysophospholipase-like"/>
    <property type="match status" value="1"/>
</dbReference>
<keyword evidence="8" id="KW-0511">Multifunctional enzyme</keyword>
<dbReference type="Proteomes" id="UP000829685">
    <property type="component" value="Unassembled WGS sequence"/>
</dbReference>
<evidence type="ECO:0000256" key="7">
    <source>
        <dbReference type="ARBA" id="ARBA00023002"/>
    </source>
</evidence>
<protein>
    <recommendedName>
        <fullName evidence="16">Polyketide synthase</fullName>
    </recommendedName>
</protein>
<dbReference type="GO" id="GO:0016491">
    <property type="term" value="F:oxidoreductase activity"/>
    <property type="evidence" value="ECO:0007669"/>
    <property type="project" value="UniProtKB-KW"/>
</dbReference>
<dbReference type="SMART" id="SM00825">
    <property type="entry name" value="PKS_KS"/>
    <property type="match status" value="1"/>
</dbReference>
<sequence length="3974" mass="436773">MAEQIAIVGSACRFPGGASSPSKLWDLLKSPRDVVRDFPPERLNFQNFHSHNGEHHGRTDVQGRSYLLQEDCRLFDAAFFKINPMETEGMDPQQRLLLETVFEAIEAAGWPMEELEGSQTSVHVGNMTVDFNDIQMRDPEALPTYSATGLARIILSNRISFFFDFKGPSVTIDTACSSSLVALHQAVQCLRNGEASQAVVAGVTLLLDPGMYIAESKLHMLSPDSRSRMWDKDANGYARGEGCAVVVLKPLAKAIADNDHIECIIRETGVNSDGRTDGITMPSSTAQASLIRQTYRRAGLNPIKDRPQFFECHGTGTLAGDPVEARAIKEAFFHNIDGSDEIEVKDTSQEPLYCGSVKTVIGHLEGCAGLAGVLKASLALQNKIIPPNMHFSQLNPAIAPYYENIHVPTSSQPWPETQGRPLRASVNSFGFGGTNAHAILERFSYADHQSMKDGPASEMGPIGPFVFSAKSRTTLLRQLKQTVEHIQSNPLLDLDALAWVLQTRRTALSMRTCIHATDRQGLLDGLEKQIHAAEVSSDAPFGVKANTLNDTKQFRILGVFTGQGAQTAAMGRELMASSPIFLDAIRRCEEALKLIPEPAEWSLIEELGTEGPRSRVAQAQFSQPLCTAIQIGLVDLLRASGISFGAVVGHSSGEIGAAYAAGILDVKDAMGIAYYRGLVSSLARGSKGEEGGMMAVGLSLNEARAFCSRPEFSGRLQVAASNAPSTVTLSGDLNAIRQAEEILSKEGTFARRLQVDTAYHSHHMRPCATAYLGYLRALDVQVRQSHDSCFWSSSVHRNVDMRQRLGELRDQYWVDNMVKTVLFTQSTLFAIQSVPSLTVGLELGPHPALKGPVTQTWDSIRDSPLPYAGCLDRKVGNLFTISTAIGLVWSHLGPSAVDFEEFRDALGSSRTRRVLKDLPAYPWDHDQIYWHESRLSHNYRRGSRAPNMLLGRLQEDCKTEMTWRNIFRLNEMPWLRGHTFQGQVIFPGAGYVSMALEAAKSFARERHVEVVEIHNVSITKALVIEEDTSGVEVLFTLRQLDSTAQKGHDQRVLKAAFSCYSCSDGHVLDAACHGQLTIHLGEPGKDTLGLPQRQISSIELPPLDVERFFKAIDSLGIVYKGSFRALESINRIRGHAQAAASWADGQLNDSMLLHPEILDVGFQVGFATFASIAEGAMGATYLPKGICRVVVDYAQSLGESSGTATTMEAHLINSSSDIVEVDINICDTRNGISRVQVEGLLLKAMAEPQPTGDRLLYAKTVWDNDAAGELIIPSSTVVLASDLEYIDAVERTALFFMKSLTQEFCPQEIRAFKWYHQELFRAIELFLKPVREGIHPVLKQEWLQDNRATICTFSEQYPGSVDLQLLTAVGENWPSVMRGESEMLEHMLKDTMLSRLYMDGRGFSICNDYVAAYMKKITHKYPRTRILEIGAGTGGTTRSVLDSIGDAYTSYTYTDISAGFFEHAAERFTDHSQKMEFKTFNAEKTPGEQGLAVGTYDIIIAANVLHATRNLAQTMQNVRSLLRPGGFLVAVEVTGTMLREPGLMGGLEGWWLGVDDGRFPCPGISAKSWHDVFQSNGFSGVDSIAYDFPEVKRHNCSVLITQAVDEKYDILRNPITSIDAVPETQVLIVGGATLPVSKAVRRVEKMLRRWTPRIKAFNSVADLDPSEVSPGTSVLCLSDLDEPIFKALMDSKRLNNLQEMLGNAENVLWVTSGRLSHDPYSNMMIGIGRALAFELPHVRMQFLDFDEQSSWDMEMVVQYLARMVLLSSPQYLDYNMLWTHEPEVHVRGDQTLVPRLIRDDSSNESLNSRRRQVTRLAKESESVELIHGDDQTVLVKTKQSHQSDTGSVEFVVRLSVALHSKHEAPCYLCFGKVGNSDKPAFALSKTDCSTHGLPPRQVFEPRTLSTCDDKLLISVASSLIACHVLSSYHGEETLMVYEPTEGIAEAISNAAERKVLFVSGEATQTGKGWITIHPLSSARTVRRLIPADARFLLDLSGNNQSAPASMMRNIPPQCSCVKFRPNTIPNDRTTLGVAFDMAVLAKTGPSPKVVKIGETGAEEFCTRRLATVIDWERTGPLSIVIPPPDAQQVFSGSKTYLLVGMAGELGQSLCRYMSNCGARHIVVASRNPACGERWLEDMRAAGVNIHATQLDVTDRDQVQATLSKLRTSMPQIGGVANAALVLEDSLFVNATADSVNKQLKPKVDGTVHLNDDFVEDDLDFFIVFSSLGSVYGNAGQSIYHAANMFMTSLVEQRRSKGKSASVIDVGMISDIGYVAKSERSGSGIEKHLQSQFYMPLAETEFHHLFLQGVLCGHPSSENAHLTIGIQPFIDEQDAIKPQWYDNPYFSHMVVQPSSSNGSNQPATSAQQLQERLESVSSIEQASDVYHTMFRNKMEAMMKIPATSIDIYAPLSDLGLDSLLGVEIRTWLLKEMYIDVPLLRILGRDSIASICSVAAERLLSGKVASNADDKAAETVFVSVGSADNVQALQVPEQTVSYSTSQVSEASLSSEFGTPADSKTTDTGSYDQDLPPVLRPTIVSTSWEPTSLFPIEFSRTERMSYAQASLHFLQTYLDDPTTFNVTAQYEINGSLNVSRFTQALEKTLARHDAFQTCFFTEPGTLEPKQGVAAVHSGDRVFHVESASIQTVCELYQSLALQQWDLTSGRTFQAILVTHASDVHSLIIGCHHLIMDGMSWHLFLRDLDRAYQMLPFQPKIVPSYLDFARNQKQALAEGGMDTSLAYWMSKLQPIPAVIPLLPLAQTRTRKTRRKYGNNRLERELSLDMVGHVKRASQACRSTPMQFYLSVLQVLLSRLLDLQEVCIGVTDLGRGYSASDNGREETIGQYGETVGHFTNLLPMRFDIDRHETFSHLVHETSRTVLEGQSHATVPLDIILSKLDMERSPSHTPVFQVAFNYRVGSLLQRKLGGCTMNLIQYEDAKNPYDITLNVTQTAKGGHSLELLTSDYLYSAPTSEFLMNVYIHLLKSLSSDQRWKLRDCKLYDDEKVGDVLRLGHGPRIVHEWPDTISRRIQQVYSAFPQVIAIKDSTTSVTYAQLARRVQSIGQALMGAGVEPYSCVAVLCEPSIDTFASMLAILHIGAVYVPLDMSLPATRHRTMVAACDAKLLVFHHRTSDAASQFDSISKVDLSQELGGSKQRFPAEPFESDTSFVLFTSGSTGTPKGIRLSQSGIMNYAASKSAELGLKQPKVLQQSSTGFDMSVAQAVNALANAGTLVVAPLGMRGDPVAIGQMMLAEQIEFTLCTPSEYLMLFTYGGDSLRHCTSWTHACCGGEAVTEKLVSEFRRLELPNLNMLTDCYGPTEISCAATFCQIPLSTHDKVELHNSIGKAISNTSIYILGQDSGMVPVGFEGEICVGGAGVARGYQDAATSSARFIANPFATAEDVSRGWTTLYRTGDKGCIREDGSIVFFGRMDGDTLIKLRGLRIELTEVANIIMNAGKGSFADTIVTVRGPSDSQFLVTHVAVAEENRQSQEDLDRICAELPLPRYMVPSIIVALDRLPTSSNGKVDRKAVQSLPLPDRNKMAHMTKAEEPEPLTVAEGELRLIWREVLGEAAGAANIRAGSDFFTVGGSSLLLVRLQNALKEKMGVQLPLKDLYQASPLRNMAVVTSHERGDLIVDMIDWEAETGIQDEVLSSAGALITHAPKRTQRQVLLTGATGFLGFEILAKLLEDDDVSHVHCIAVNPDHASKLPKSDKITVYTGSLLSPTLGLSSRDMERLQQDVDQIIHAGAQGHCLNNYSSVRAANYVSTQFLILKLAVPRAVPFDYISSARVILYESGSHASAPVSMAAHPPPTDGSQGYTASKWASERWLERVASIEAMKLPITIHRHCSIIGATAPHDDAMNSVIRYSILSSTVPALPNAEGYFDFEDVSKVAQSIAAKTDRDPAGGLQFRHHSSNIRVPFSDLAQRMTTLYGGEFTTVGMDEWLRSAEELGIEDLIVSYLKANVVGRGQLSFPYLGA</sequence>
<gene>
    <name evidence="14" type="ORF">JX265_007707</name>
</gene>
<dbReference type="SUPFAM" id="SSF51735">
    <property type="entry name" value="NAD(P)-binding Rossmann-fold domains"/>
    <property type="match status" value="2"/>
</dbReference>
<dbReference type="InterPro" id="IPR000873">
    <property type="entry name" value="AMP-dep_synth/lig_dom"/>
</dbReference>
<keyword evidence="6" id="KW-0677">Repeat</keyword>
<reference evidence="14" key="1">
    <citation type="submission" date="2021-03" db="EMBL/GenBank/DDBJ databases">
        <title>Revisited historic fungal species revealed as producer of novel bioactive compounds through whole genome sequencing and comparative genomics.</title>
        <authorList>
            <person name="Vignolle G.A."/>
            <person name="Hochenegger N."/>
            <person name="Mach R.L."/>
            <person name="Mach-Aigner A.R."/>
            <person name="Javad Rahimi M."/>
            <person name="Salim K.A."/>
            <person name="Chan C.M."/>
            <person name="Lim L.B.L."/>
            <person name="Cai F."/>
            <person name="Druzhinina I.S."/>
            <person name="U'Ren J.M."/>
            <person name="Derntl C."/>
        </authorList>
    </citation>
    <scope>NUCLEOTIDE SEQUENCE</scope>
    <source>
        <strain evidence="14">TUCIM 5799</strain>
    </source>
</reference>
<dbReference type="Pfam" id="PF14765">
    <property type="entry name" value="PS-DH"/>
    <property type="match status" value="1"/>
</dbReference>